<dbReference type="EMBL" id="AP024355">
    <property type="protein sequence ID" value="BCR06829.1"/>
    <property type="molecule type" value="Genomic_DNA"/>
</dbReference>
<organism evidence="3 4">
    <name type="scientific">Desulfuromonas versatilis</name>
    <dbReference type="NCBI Taxonomy" id="2802975"/>
    <lineage>
        <taxon>Bacteria</taxon>
        <taxon>Pseudomonadati</taxon>
        <taxon>Thermodesulfobacteriota</taxon>
        <taxon>Desulfuromonadia</taxon>
        <taxon>Desulfuromonadales</taxon>
        <taxon>Desulfuromonadaceae</taxon>
        <taxon>Desulfuromonas</taxon>
    </lineage>
</organism>
<dbReference type="Proteomes" id="UP001319827">
    <property type="component" value="Chromosome"/>
</dbReference>
<evidence type="ECO:0000256" key="1">
    <source>
        <dbReference type="SAM" id="MobiDB-lite"/>
    </source>
</evidence>
<keyword evidence="2" id="KW-1133">Transmembrane helix</keyword>
<feature type="region of interest" description="Disordered" evidence="1">
    <location>
        <begin position="129"/>
        <end position="149"/>
    </location>
</feature>
<feature type="transmembrane region" description="Helical" evidence="2">
    <location>
        <begin position="337"/>
        <end position="361"/>
    </location>
</feature>
<evidence type="ECO:0000313" key="3">
    <source>
        <dbReference type="EMBL" id="BCR06829.1"/>
    </source>
</evidence>
<dbReference type="RefSeq" id="WP_221250205.1">
    <property type="nucleotide sequence ID" value="NZ_AP024355.1"/>
</dbReference>
<feature type="transmembrane region" description="Helical" evidence="2">
    <location>
        <begin position="373"/>
        <end position="393"/>
    </location>
</feature>
<sequence>MRVPCWRLLFLVLLILPCRVLAQGGSGEVRLHYFWTQACPHCAEATPFLETLRSRYPQLRIQQYDVWSSREHFDLMVQLSKAAGSSLVSTPTIAIGGRVWSGFSAAVAGEIEEQVVRCLAEGCPDPLPGPAAAEAPPSRPERPAALGGEEPPRVEVPLLGALDADALSLPLFTVVLGLLDSFNPCAFFVLFFLLSLLVHAKRRRTMLLVGGTFVCFSGLIYFLFMSAWLNLFLLAGQLRAITALAGVVALVVAAINIKDFFFFHRGLSLSIPEGAKPRLFQRMRGLLQAGRTSSILFGTVVLAVAANSYELLCTAGFPMVYTRVLTLHDLAGWQHYAFLALYNLVYVVPLLVIVLAFTLTLGSKKLSEWHGRVLKLVSGLMMLLLGAVLLARPALLNNLLTAVALLALALAAAGVIVVVCRQLEKRAGQGRMGQ</sequence>
<reference evidence="3 4" key="2">
    <citation type="journal article" date="2021" name="Int. J. Syst. Evol. Microbiol.">
        <title>Isolation and Polyphasic Characterization of Desulfuromonas versatilis sp. Nov., an Electrogenic Bacteria Capable of Versatile Metabolism Isolated from a Graphene Oxide-Reducing Enrichment Culture.</title>
        <authorList>
            <person name="Xie L."/>
            <person name="Yoshida N."/>
            <person name="Ishii S."/>
            <person name="Meng L."/>
        </authorList>
    </citation>
    <scope>NUCLEOTIDE SEQUENCE [LARGE SCALE GENOMIC DNA]</scope>
    <source>
        <strain evidence="3 4">NIT-T3</strain>
    </source>
</reference>
<feature type="transmembrane region" description="Helical" evidence="2">
    <location>
        <begin position="240"/>
        <end position="257"/>
    </location>
</feature>
<proteinExistence type="predicted"/>
<feature type="transmembrane region" description="Helical" evidence="2">
    <location>
        <begin position="294"/>
        <end position="317"/>
    </location>
</feature>
<accession>A0ABM8I1Y1</accession>
<keyword evidence="4" id="KW-1185">Reference proteome</keyword>
<feature type="transmembrane region" description="Helical" evidence="2">
    <location>
        <begin position="399"/>
        <end position="420"/>
    </location>
</feature>
<feature type="transmembrane region" description="Helical" evidence="2">
    <location>
        <begin position="171"/>
        <end position="194"/>
    </location>
</feature>
<name>A0ABM8I1Y1_9BACT</name>
<dbReference type="CDD" id="cd02947">
    <property type="entry name" value="TRX_family"/>
    <property type="match status" value="1"/>
</dbReference>
<evidence type="ECO:0000256" key="2">
    <source>
        <dbReference type="SAM" id="Phobius"/>
    </source>
</evidence>
<keyword evidence="2" id="KW-0472">Membrane</keyword>
<gene>
    <name evidence="3" type="ORF">DESUT3_38980</name>
</gene>
<reference evidence="3 4" key="1">
    <citation type="journal article" date="2016" name="C (Basel)">
        <title>Selective Growth of and Electricity Production by Marine Exoelectrogenic Bacteria in Self-Aggregated Hydrogel of Microbially Reduced Graphene Oxide.</title>
        <authorList>
            <person name="Yoshida N."/>
            <person name="Goto Y."/>
            <person name="Miyata Y."/>
        </authorList>
    </citation>
    <scope>NUCLEOTIDE SEQUENCE [LARGE SCALE GENOMIC DNA]</scope>
    <source>
        <strain evidence="3 4">NIT-T3</strain>
    </source>
</reference>
<dbReference type="InterPro" id="IPR036249">
    <property type="entry name" value="Thioredoxin-like_sf"/>
</dbReference>
<keyword evidence="2" id="KW-0812">Transmembrane</keyword>
<protein>
    <submittedName>
        <fullName evidence="3">Membrane protein</fullName>
    </submittedName>
</protein>
<dbReference type="Gene3D" id="3.40.30.10">
    <property type="entry name" value="Glutaredoxin"/>
    <property type="match status" value="1"/>
</dbReference>
<feature type="transmembrane region" description="Helical" evidence="2">
    <location>
        <begin position="206"/>
        <end position="228"/>
    </location>
</feature>
<evidence type="ECO:0000313" key="4">
    <source>
        <dbReference type="Proteomes" id="UP001319827"/>
    </source>
</evidence>
<dbReference type="SUPFAM" id="SSF52833">
    <property type="entry name" value="Thioredoxin-like"/>
    <property type="match status" value="1"/>
</dbReference>